<evidence type="ECO:0000259" key="2">
    <source>
        <dbReference type="PROSITE" id="PS50011"/>
    </source>
</evidence>
<evidence type="ECO:0000313" key="3">
    <source>
        <dbReference type="EMBL" id="QHU29627.1"/>
    </source>
</evidence>
<organism evidence="3">
    <name type="scientific">viral metagenome</name>
    <dbReference type="NCBI Taxonomy" id="1070528"/>
    <lineage>
        <taxon>unclassified sequences</taxon>
        <taxon>metagenomes</taxon>
        <taxon>organismal metagenomes</taxon>
    </lineage>
</organism>
<feature type="domain" description="Protein kinase" evidence="2">
    <location>
        <begin position="66"/>
        <end position="389"/>
    </location>
</feature>
<protein>
    <recommendedName>
        <fullName evidence="2">Protein kinase domain-containing protein</fullName>
    </recommendedName>
</protein>
<reference evidence="3" key="1">
    <citation type="journal article" date="2020" name="Nature">
        <title>Giant virus diversity and host interactions through global metagenomics.</title>
        <authorList>
            <person name="Schulz F."/>
            <person name="Roux S."/>
            <person name="Paez-Espino D."/>
            <person name="Jungbluth S."/>
            <person name="Walsh D.A."/>
            <person name="Denef V.J."/>
            <person name="McMahon K.D."/>
            <person name="Konstantinidis K.T."/>
            <person name="Eloe-Fadrosh E.A."/>
            <person name="Kyrpides N.C."/>
            <person name="Woyke T."/>
        </authorList>
    </citation>
    <scope>NUCLEOTIDE SEQUENCE</scope>
    <source>
        <strain evidence="3">GVMAG-M-3300027804-48</strain>
    </source>
</reference>
<name>A0A6C0LGL6_9ZZZZ</name>
<feature type="compositionally biased region" description="Basic and acidic residues" evidence="1">
    <location>
        <begin position="7"/>
        <end position="34"/>
    </location>
</feature>
<dbReference type="GO" id="GO:0004672">
    <property type="term" value="F:protein kinase activity"/>
    <property type="evidence" value="ECO:0007669"/>
    <property type="project" value="InterPro"/>
</dbReference>
<dbReference type="PROSITE" id="PS50011">
    <property type="entry name" value="PROTEIN_KINASE_DOM"/>
    <property type="match status" value="1"/>
</dbReference>
<feature type="region of interest" description="Disordered" evidence="1">
    <location>
        <begin position="1"/>
        <end position="34"/>
    </location>
</feature>
<dbReference type="SUPFAM" id="SSF56112">
    <property type="entry name" value="Protein kinase-like (PK-like)"/>
    <property type="match status" value="1"/>
</dbReference>
<dbReference type="InterPro" id="IPR011009">
    <property type="entry name" value="Kinase-like_dom_sf"/>
</dbReference>
<accession>A0A6C0LGL6</accession>
<dbReference type="InterPro" id="IPR000719">
    <property type="entry name" value="Prot_kinase_dom"/>
</dbReference>
<evidence type="ECO:0000256" key="1">
    <source>
        <dbReference type="SAM" id="MobiDB-lite"/>
    </source>
</evidence>
<dbReference type="EMBL" id="MN740491">
    <property type="protein sequence ID" value="QHU29627.1"/>
    <property type="molecule type" value="Genomic_DNA"/>
</dbReference>
<proteinExistence type="predicted"/>
<sequence>MQFCKSVLKDYDLSKEKPKEPKEPKELKEKPKEPKEIRKYLSKINNKECIKLTKNKNQYLLTDDILLYEQIGSDSLFGVIYKSMNINKHYKDIPDFVTKIQLKSKQFLNEYRILEKIIKLLEKQPTIPLIPQIYKIITCNNLIIDDKYPSILAKAKKTNKIYTMILYELVDGDLFSFLMKNTLNENIWKNIYEQIMMSIFFYHSVFKEFHGDTHTKNFLYRKIAPGGCFCYNINGINYYIENLGISWIIWDYGNSQPLEKLSNPTWIDDYIRFNLGPRKRDKEIEKSDFFKYYTVHDDKFGYLPDDYNIPKSILKLQEQIAEHIYYKSYKKPQSNSKYFMPNNPGSMTEYEWFVKLSENGILFSKTPIGKIISTTTFTNPNIYYYSSKK</sequence>
<dbReference type="GO" id="GO:0005524">
    <property type="term" value="F:ATP binding"/>
    <property type="evidence" value="ECO:0007669"/>
    <property type="project" value="InterPro"/>
</dbReference>
<dbReference type="AlphaFoldDB" id="A0A6C0LGL6"/>